<evidence type="ECO:0000313" key="3">
    <source>
        <dbReference type="Proteomes" id="UP000276133"/>
    </source>
</evidence>
<gene>
    <name evidence="2" type="ORF">BpHYR1_009168</name>
</gene>
<dbReference type="Proteomes" id="UP000276133">
    <property type="component" value="Unassembled WGS sequence"/>
</dbReference>
<protein>
    <submittedName>
        <fullName evidence="2">Uncharacterized protein</fullName>
    </submittedName>
</protein>
<feature type="compositionally biased region" description="Basic and acidic residues" evidence="1">
    <location>
        <begin position="59"/>
        <end position="68"/>
    </location>
</feature>
<sequence>MAEKNVLRQKDWRKEKNVEEKKKFMRKEKDGKVAMSIDELSKKKGRLEEELKKRRGRELRKERMKMLSEKWTSSSSSKYSCDTQVPE</sequence>
<dbReference type="AlphaFoldDB" id="A0A3M7R6R4"/>
<proteinExistence type="predicted"/>
<feature type="region of interest" description="Disordered" evidence="1">
    <location>
        <begin position="48"/>
        <end position="87"/>
    </location>
</feature>
<name>A0A3M7R6R4_BRAPC</name>
<organism evidence="2 3">
    <name type="scientific">Brachionus plicatilis</name>
    <name type="common">Marine rotifer</name>
    <name type="synonym">Brachionus muelleri</name>
    <dbReference type="NCBI Taxonomy" id="10195"/>
    <lineage>
        <taxon>Eukaryota</taxon>
        <taxon>Metazoa</taxon>
        <taxon>Spiralia</taxon>
        <taxon>Gnathifera</taxon>
        <taxon>Rotifera</taxon>
        <taxon>Eurotatoria</taxon>
        <taxon>Monogononta</taxon>
        <taxon>Pseudotrocha</taxon>
        <taxon>Ploima</taxon>
        <taxon>Brachionidae</taxon>
        <taxon>Brachionus</taxon>
    </lineage>
</organism>
<evidence type="ECO:0000313" key="2">
    <source>
        <dbReference type="EMBL" id="RNA19322.1"/>
    </source>
</evidence>
<dbReference type="EMBL" id="REGN01004071">
    <property type="protein sequence ID" value="RNA19322.1"/>
    <property type="molecule type" value="Genomic_DNA"/>
</dbReference>
<keyword evidence="3" id="KW-1185">Reference proteome</keyword>
<feature type="compositionally biased region" description="Polar residues" evidence="1">
    <location>
        <begin position="78"/>
        <end position="87"/>
    </location>
</feature>
<feature type="region of interest" description="Disordered" evidence="1">
    <location>
        <begin position="1"/>
        <end position="27"/>
    </location>
</feature>
<comment type="caution">
    <text evidence="2">The sequence shown here is derived from an EMBL/GenBank/DDBJ whole genome shotgun (WGS) entry which is preliminary data.</text>
</comment>
<evidence type="ECO:0000256" key="1">
    <source>
        <dbReference type="SAM" id="MobiDB-lite"/>
    </source>
</evidence>
<reference evidence="2 3" key="1">
    <citation type="journal article" date="2018" name="Sci. Rep.">
        <title>Genomic signatures of local adaptation to the degree of environmental predictability in rotifers.</title>
        <authorList>
            <person name="Franch-Gras L."/>
            <person name="Hahn C."/>
            <person name="Garcia-Roger E.M."/>
            <person name="Carmona M.J."/>
            <person name="Serra M."/>
            <person name="Gomez A."/>
        </authorList>
    </citation>
    <scope>NUCLEOTIDE SEQUENCE [LARGE SCALE GENOMIC DNA]</scope>
    <source>
        <strain evidence="2">HYR1</strain>
    </source>
</reference>
<accession>A0A3M7R6R4</accession>